<sequence>MASYTAGQFANYNSLTDKNLSGYFANTQMRKHLVRSGLITKNGKITSENSYRLKIAKREHREHVKDLLATAIVEKALDMERMRQYEIRKKLDELYKIELVNKVRSERGGKSKEELYALLSPRSGGTRKKSRRSVKSAANTSSEREMTKLPEINFDERTRLLKYETTSVDSGSDSASRYTAPRPPKQPSAGRSVSAHTYGSKAPHPPPPKSKKKKKRKIHRGLMLAKSEQMVAHRVQVQSMAEVTMKFLGSNLQLASDMFPANKLSEIQVIQQHCGASTVCVFREMIPPNTVFTFVSRRHRGSPFGLTINIDGIKNIRISSCCEYKHKPGYRLGGKNSQFGLISVQGAAPCYRCQVRLNLLDKNNNEAEKEASSDEEAATRSFDIIVSRGGKRQEAVRERPISANVTTQTDASLLLPNSQEDDESAKEKDAVALTEQYQDDFDDDFEADENDSKNGDDDLNENVSSSSESDSSDNESDKDSDTESSDTESDSEKDKSENSGEKQMDNSLTETDDTITSTNQQRDEEDEHQPSDVDARSDADSDTDVAKKSDTYDDHDDHDDDKEHVNLEQEDSKKRDSDSESDKESVKSDGDGRRSSVSSESDSSDDNEKDKNLKDNEEEVEEGKDDVKDNEEQHNAKLADDLIEKIEHMNIEDEPEHQPKEEKQDHNDDEESNQLEGKEEDVENEDGAGEYEEEMAPSTPSVVSRESTMLTGNEDGRFESENKTIQFNEEVDVVHYEKVDVESSANDGNGDSSDDGSDADDDDDFDGALNNGRERVILADLGLDDDDLEVESDDIIIDSDGDIKEVPKNKEVDSV</sequence>
<feature type="compositionally biased region" description="Basic and acidic residues" evidence="1">
    <location>
        <begin position="732"/>
        <end position="741"/>
    </location>
</feature>
<feature type="region of interest" description="Disordered" evidence="1">
    <location>
        <begin position="114"/>
        <end position="151"/>
    </location>
</feature>
<organism evidence="3 4">
    <name type="scientific">Clytia hemisphaerica</name>
    <dbReference type="NCBI Taxonomy" id="252671"/>
    <lineage>
        <taxon>Eukaryota</taxon>
        <taxon>Metazoa</taxon>
        <taxon>Cnidaria</taxon>
        <taxon>Hydrozoa</taxon>
        <taxon>Hydroidolina</taxon>
        <taxon>Leptothecata</taxon>
        <taxon>Obeliida</taxon>
        <taxon>Clytiidae</taxon>
        <taxon>Clytia</taxon>
    </lineage>
</organism>
<evidence type="ECO:0000256" key="1">
    <source>
        <dbReference type="SAM" id="MobiDB-lite"/>
    </source>
</evidence>
<feature type="compositionally biased region" description="Polar residues" evidence="1">
    <location>
        <begin position="403"/>
        <end position="418"/>
    </location>
</feature>
<feature type="compositionally biased region" description="Basic residues" evidence="1">
    <location>
        <begin position="209"/>
        <end position="219"/>
    </location>
</feature>
<feature type="domain" description="DUF4590" evidence="2">
    <location>
        <begin position="265"/>
        <end position="364"/>
    </location>
</feature>
<evidence type="ECO:0000313" key="4">
    <source>
        <dbReference type="Proteomes" id="UP000594262"/>
    </source>
</evidence>
<name>A0A7M5UHG6_9CNID</name>
<evidence type="ECO:0000313" key="3">
    <source>
        <dbReference type="EnsemblMetazoa" id="CLYHEMP010695.2"/>
    </source>
</evidence>
<dbReference type="PANTHER" id="PTHR23034">
    <property type="entry name" value="GLUTAMATE-RICH PROTEIN 3"/>
    <property type="match status" value="1"/>
</dbReference>
<feature type="compositionally biased region" description="Basic and acidic residues" evidence="1">
    <location>
        <begin position="490"/>
        <end position="504"/>
    </location>
</feature>
<feature type="compositionally biased region" description="Polar residues" evidence="1">
    <location>
        <begin position="505"/>
        <end position="520"/>
    </location>
</feature>
<feature type="compositionally biased region" description="Basic and acidic residues" evidence="1">
    <location>
        <begin position="561"/>
        <end position="594"/>
    </location>
</feature>
<dbReference type="Pfam" id="PF15257">
    <property type="entry name" value="DUF4590"/>
    <property type="match status" value="1"/>
</dbReference>
<feature type="region of interest" description="Disordered" evidence="1">
    <location>
        <begin position="164"/>
        <end position="219"/>
    </location>
</feature>
<dbReference type="EnsemblMetazoa" id="CLYHEMT010695.2">
    <property type="protein sequence ID" value="CLYHEMP010695.2"/>
    <property type="gene ID" value="CLYHEMG010695"/>
</dbReference>
<feature type="compositionally biased region" description="Acidic residues" evidence="1">
    <location>
        <begin position="437"/>
        <end position="449"/>
    </location>
</feature>
<feature type="compositionally biased region" description="Basic and acidic residues" evidence="1">
    <location>
        <begin position="606"/>
        <end position="615"/>
    </location>
</feature>
<reference evidence="3" key="1">
    <citation type="submission" date="2021-01" db="UniProtKB">
        <authorList>
            <consortium name="EnsemblMetazoa"/>
        </authorList>
    </citation>
    <scope>IDENTIFICATION</scope>
</reference>
<dbReference type="Proteomes" id="UP000594262">
    <property type="component" value="Unplaced"/>
</dbReference>
<feature type="compositionally biased region" description="Basic residues" evidence="1">
    <location>
        <begin position="125"/>
        <end position="134"/>
    </location>
</feature>
<dbReference type="PANTHER" id="PTHR23034:SF2">
    <property type="entry name" value="GLUTAMATE-RICH PROTEIN 3"/>
    <property type="match status" value="1"/>
</dbReference>
<dbReference type="InterPro" id="IPR027962">
    <property type="entry name" value="ERICH3"/>
</dbReference>
<feature type="region of interest" description="Disordered" evidence="1">
    <location>
        <begin position="388"/>
        <end position="771"/>
    </location>
</feature>
<proteinExistence type="predicted"/>
<dbReference type="OrthoDB" id="120976at2759"/>
<keyword evidence="4" id="KW-1185">Reference proteome</keyword>
<feature type="compositionally biased region" description="Acidic residues" evidence="1">
    <location>
        <begin position="667"/>
        <end position="695"/>
    </location>
</feature>
<dbReference type="AlphaFoldDB" id="A0A7M5UHG6"/>
<evidence type="ECO:0000259" key="2">
    <source>
        <dbReference type="Pfam" id="PF15257"/>
    </source>
</evidence>
<feature type="compositionally biased region" description="Polar residues" evidence="1">
    <location>
        <begin position="698"/>
        <end position="711"/>
    </location>
</feature>
<feature type="compositionally biased region" description="Basic and acidic residues" evidence="1">
    <location>
        <begin position="625"/>
        <end position="666"/>
    </location>
</feature>
<feature type="compositionally biased region" description="Basic and acidic residues" evidence="1">
    <location>
        <begin position="142"/>
        <end position="151"/>
    </location>
</feature>
<feature type="compositionally biased region" description="Basic and acidic residues" evidence="1">
    <location>
        <begin position="528"/>
        <end position="552"/>
    </location>
</feature>
<accession>A0A7M5UHG6</accession>
<dbReference type="InterPro" id="IPR048257">
    <property type="entry name" value="DUF4590"/>
</dbReference>
<feature type="compositionally biased region" description="Polar residues" evidence="1">
    <location>
        <begin position="164"/>
        <end position="177"/>
    </location>
</feature>
<feature type="compositionally biased region" description="Basic and acidic residues" evidence="1">
    <location>
        <begin position="391"/>
        <end position="400"/>
    </location>
</feature>
<feature type="compositionally biased region" description="Acidic residues" evidence="1">
    <location>
        <begin position="752"/>
        <end position="766"/>
    </location>
</feature>
<protein>
    <recommendedName>
        <fullName evidence="2">DUF4590 domain-containing protein</fullName>
    </recommendedName>
</protein>